<feature type="compositionally biased region" description="Polar residues" evidence="5">
    <location>
        <begin position="92"/>
        <end position="101"/>
    </location>
</feature>
<dbReference type="GO" id="GO:0016020">
    <property type="term" value="C:membrane"/>
    <property type="evidence" value="ECO:0007669"/>
    <property type="project" value="UniProtKB-SubCell"/>
</dbReference>
<dbReference type="CTD" id="40158"/>
<dbReference type="Gene3D" id="3.40.50.12190">
    <property type="match status" value="1"/>
</dbReference>
<dbReference type="GO" id="GO:0001671">
    <property type="term" value="F:ATPase activator activity"/>
    <property type="evidence" value="ECO:0007669"/>
    <property type="project" value="InterPro"/>
</dbReference>
<evidence type="ECO:0000256" key="5">
    <source>
        <dbReference type="SAM" id="MobiDB-lite"/>
    </source>
</evidence>
<organism evidence="7 8">
    <name type="scientific">Cephus cinctus</name>
    <name type="common">Wheat stem sawfly</name>
    <dbReference type="NCBI Taxonomy" id="211228"/>
    <lineage>
        <taxon>Eukaryota</taxon>
        <taxon>Metazoa</taxon>
        <taxon>Ecdysozoa</taxon>
        <taxon>Arthropoda</taxon>
        <taxon>Hexapoda</taxon>
        <taxon>Insecta</taxon>
        <taxon>Pterygota</taxon>
        <taxon>Neoptera</taxon>
        <taxon>Endopterygota</taxon>
        <taxon>Hymenoptera</taxon>
        <taxon>Cephoidea</taxon>
        <taxon>Cephidae</taxon>
        <taxon>Cephus</taxon>
    </lineage>
</organism>
<gene>
    <name evidence="8" type="primary">LOC107265297</name>
</gene>
<evidence type="ECO:0000256" key="1">
    <source>
        <dbReference type="ARBA" id="ARBA00004370"/>
    </source>
</evidence>
<evidence type="ECO:0000256" key="6">
    <source>
        <dbReference type="SAM" id="Phobius"/>
    </source>
</evidence>
<dbReference type="GO" id="GO:0061024">
    <property type="term" value="P:membrane organization"/>
    <property type="evidence" value="ECO:0007669"/>
    <property type="project" value="TreeGrafter"/>
</dbReference>
<dbReference type="RefSeq" id="XP_024938249.1">
    <property type="nucleotide sequence ID" value="XM_025082481.1"/>
</dbReference>
<accession>A0AAJ7RCS2</accession>
<dbReference type="InterPro" id="IPR038599">
    <property type="entry name" value="LAP1C-like_C_sf"/>
</dbReference>
<feature type="compositionally biased region" description="Low complexity" evidence="5">
    <location>
        <begin position="70"/>
        <end position="86"/>
    </location>
</feature>
<dbReference type="InterPro" id="IPR008662">
    <property type="entry name" value="TOIP1/2"/>
</dbReference>
<reference evidence="8" key="1">
    <citation type="submission" date="2025-08" db="UniProtKB">
        <authorList>
            <consortium name="RefSeq"/>
        </authorList>
    </citation>
    <scope>IDENTIFICATION</scope>
</reference>
<keyword evidence="2 6" id="KW-0812">Transmembrane</keyword>
<feature type="transmembrane region" description="Helical" evidence="6">
    <location>
        <begin position="134"/>
        <end position="155"/>
    </location>
</feature>
<dbReference type="GeneID" id="107265297"/>
<dbReference type="Proteomes" id="UP000694920">
    <property type="component" value="Unplaced"/>
</dbReference>
<dbReference type="PANTHER" id="PTHR18843:SF7">
    <property type="entry name" value="LAMINA-ASSOCIATED POLYPEPTIDE 1B ISOFORM 1-RELATED"/>
    <property type="match status" value="1"/>
</dbReference>
<keyword evidence="7" id="KW-1185">Reference proteome</keyword>
<sequence>MSEIDSETYKSVTTRPSGPRPRPPLSTMNKRNRKSPEKHVQSKSKVDYKETDAYKKARKNRSDDDETFDSESNSSNNRSSNSSNSELKSRIKINQKNSTADQGAKKRKNGSPAESFENHKSEWKKYINHTVVRWCVKLTISIFILMCVFGGWYIIVFNNPFSEKSITQFEEDIDHIKKKFPMQMPDIWNDFSAGVKTIIEETSKRPAVFVLLANNTNTLDCLSTSIGNVISRSLGGKECLILGPKNFISSSGDMLEWLRPKIEQKKVVVVNDILKISSDAIGSFHWLCDDTNPLVSRAVYLITMTINVLHMHHDNLTKLVEEHIYNTFSKAIHFDILHAAVSRITSGAILSIISEPNLIEGAECP</sequence>
<comment type="subcellular location">
    <subcellularLocation>
        <location evidence="1">Membrane</location>
    </subcellularLocation>
</comment>
<evidence type="ECO:0000256" key="2">
    <source>
        <dbReference type="ARBA" id="ARBA00022692"/>
    </source>
</evidence>
<feature type="compositionally biased region" description="Basic and acidic residues" evidence="5">
    <location>
        <begin position="34"/>
        <end position="55"/>
    </location>
</feature>
<keyword evidence="4 6" id="KW-0472">Membrane</keyword>
<evidence type="ECO:0000313" key="8">
    <source>
        <dbReference type="RefSeq" id="XP_024938249.1"/>
    </source>
</evidence>
<dbReference type="PANTHER" id="PTHR18843">
    <property type="entry name" value="TORSIN-1A-INTERACTING PROTEIN"/>
    <property type="match status" value="1"/>
</dbReference>
<name>A0AAJ7RCS2_CEPCN</name>
<dbReference type="AlphaFoldDB" id="A0AAJ7RCS2"/>
<evidence type="ECO:0000256" key="4">
    <source>
        <dbReference type="ARBA" id="ARBA00023136"/>
    </source>
</evidence>
<proteinExistence type="predicted"/>
<keyword evidence="3 6" id="KW-1133">Transmembrane helix</keyword>
<evidence type="ECO:0000313" key="7">
    <source>
        <dbReference type="Proteomes" id="UP000694920"/>
    </source>
</evidence>
<feature type="region of interest" description="Disordered" evidence="5">
    <location>
        <begin position="1"/>
        <end position="117"/>
    </location>
</feature>
<evidence type="ECO:0000256" key="3">
    <source>
        <dbReference type="ARBA" id="ARBA00022989"/>
    </source>
</evidence>
<protein>
    <submittedName>
        <fullName evidence="8">Uncharacterized protein LOC107265297 isoform X1</fullName>
    </submittedName>
</protein>